<sequence>MTKKKNGRPLKPEGKRSRFLKARVNEEEYAIACNLWTELGLKESDFLRQKILKPSSVSIKINAGHALKSLDDVGAEIGRSGNNINQLARHANALNKQGMLSSGIVEQFNGLFSDYIFLFREMEKKTRELLRLLKA</sequence>
<name>A0A7K0FSX5_9SPHI</name>
<keyword evidence="2" id="KW-1185">Reference proteome</keyword>
<dbReference type="AlphaFoldDB" id="A0A7K0FSX5"/>
<evidence type="ECO:0000313" key="1">
    <source>
        <dbReference type="EMBL" id="MRX74718.1"/>
    </source>
</evidence>
<dbReference type="EMBL" id="WKKH01000002">
    <property type="protein sequence ID" value="MRX74718.1"/>
    <property type="molecule type" value="Genomic_DNA"/>
</dbReference>
<dbReference type="InterPro" id="IPR053842">
    <property type="entry name" value="NikA-like"/>
</dbReference>
<protein>
    <submittedName>
        <fullName evidence="1">Plasmid mobilization relaxosome protein MobC</fullName>
    </submittedName>
</protein>
<reference evidence="1 2" key="1">
    <citation type="submission" date="2019-11" db="EMBL/GenBank/DDBJ databases">
        <title>Pedobacter petrophilus genome.</title>
        <authorList>
            <person name="Feldbauer M.J."/>
            <person name="Newman J.D."/>
        </authorList>
    </citation>
    <scope>NUCLEOTIDE SEQUENCE [LARGE SCALE GENOMIC DNA]</scope>
    <source>
        <strain evidence="1 2">LMG 29686</strain>
    </source>
</reference>
<evidence type="ECO:0000313" key="2">
    <source>
        <dbReference type="Proteomes" id="UP000487757"/>
    </source>
</evidence>
<gene>
    <name evidence="1" type="primary">mobC</name>
    <name evidence="1" type="ORF">GJU39_01340</name>
</gene>
<dbReference type="RefSeq" id="WP_154278893.1">
    <property type="nucleotide sequence ID" value="NZ_JBHUJQ010000001.1"/>
</dbReference>
<proteinExistence type="predicted"/>
<dbReference type="Proteomes" id="UP000487757">
    <property type="component" value="Unassembled WGS sequence"/>
</dbReference>
<accession>A0A7K0FSX5</accession>
<dbReference type="Pfam" id="PF21983">
    <property type="entry name" value="NikA-like"/>
    <property type="match status" value="1"/>
</dbReference>
<organism evidence="1 2">
    <name type="scientific">Pedobacter petrophilus</name>
    <dbReference type="NCBI Taxonomy" id="1908241"/>
    <lineage>
        <taxon>Bacteria</taxon>
        <taxon>Pseudomonadati</taxon>
        <taxon>Bacteroidota</taxon>
        <taxon>Sphingobacteriia</taxon>
        <taxon>Sphingobacteriales</taxon>
        <taxon>Sphingobacteriaceae</taxon>
        <taxon>Pedobacter</taxon>
    </lineage>
</organism>
<comment type="caution">
    <text evidence="1">The sequence shown here is derived from an EMBL/GenBank/DDBJ whole genome shotgun (WGS) entry which is preliminary data.</text>
</comment>
<dbReference type="OrthoDB" id="681025at2"/>